<evidence type="ECO:0000313" key="4">
    <source>
        <dbReference type="Proteomes" id="UP000709959"/>
    </source>
</evidence>
<dbReference type="Pfam" id="PF17186">
    <property type="entry name" value="Lipocalin_9"/>
    <property type="match status" value="1"/>
</dbReference>
<evidence type="ECO:0000256" key="1">
    <source>
        <dbReference type="SAM" id="SignalP"/>
    </source>
</evidence>
<dbReference type="InterPro" id="IPR010791">
    <property type="entry name" value="AttH_dom"/>
</dbReference>
<proteinExistence type="predicted"/>
<keyword evidence="1" id="KW-0732">Signal</keyword>
<dbReference type="EMBL" id="JADKCH010000003">
    <property type="protein sequence ID" value="MBK8572102.1"/>
    <property type="molecule type" value="Genomic_DNA"/>
</dbReference>
<reference evidence="3 4" key="1">
    <citation type="submission" date="2020-10" db="EMBL/GenBank/DDBJ databases">
        <title>Connecting structure to function with the recovery of over 1000 high-quality activated sludge metagenome-assembled genomes encoding full-length rRNA genes using long-read sequencing.</title>
        <authorList>
            <person name="Singleton C.M."/>
            <person name="Petriglieri F."/>
            <person name="Kristensen J.M."/>
            <person name="Kirkegaard R.H."/>
            <person name="Michaelsen T.Y."/>
            <person name="Andersen M.H."/>
            <person name="Karst S.M."/>
            <person name="Dueholm M.S."/>
            <person name="Nielsen P.H."/>
            <person name="Albertsen M."/>
        </authorList>
    </citation>
    <scope>NUCLEOTIDE SEQUENCE [LARGE SCALE GENOMIC DNA]</scope>
    <source>
        <strain evidence="3">OdNE_18-Q3-R46-58_MAXAC.008</strain>
    </source>
</reference>
<dbReference type="PANTHER" id="PTHR38591:SF1">
    <property type="entry name" value="BLL1000 PROTEIN"/>
    <property type="match status" value="1"/>
</dbReference>
<comment type="caution">
    <text evidence="3">The sequence shown here is derived from an EMBL/GenBank/DDBJ whole genome shotgun (WGS) entry which is preliminary data.</text>
</comment>
<dbReference type="AlphaFoldDB" id="A0A936F2T3"/>
<gene>
    <name evidence="3" type="ORF">IPN91_05520</name>
</gene>
<accession>A0A936F2T3</accession>
<dbReference type="PANTHER" id="PTHR38591">
    <property type="entry name" value="HYDROLASE"/>
    <property type="match status" value="1"/>
</dbReference>
<evidence type="ECO:0000313" key="3">
    <source>
        <dbReference type="EMBL" id="MBK8572102.1"/>
    </source>
</evidence>
<dbReference type="Pfam" id="PF07143">
    <property type="entry name" value="CrtC"/>
    <property type="match status" value="1"/>
</dbReference>
<feature type="chain" id="PRO_5036933820" evidence="1">
    <location>
        <begin position="16"/>
        <end position="361"/>
    </location>
</feature>
<dbReference type="SUPFAM" id="SSF159245">
    <property type="entry name" value="AttH-like"/>
    <property type="match status" value="1"/>
</dbReference>
<name>A0A936F2T3_9BACT</name>
<dbReference type="Gene3D" id="2.40.370.10">
    <property type="entry name" value="AttH-like domain"/>
    <property type="match status" value="2"/>
</dbReference>
<dbReference type="Proteomes" id="UP000709959">
    <property type="component" value="Unassembled WGS sequence"/>
</dbReference>
<protein>
    <submittedName>
        <fullName evidence="3">Carotenoid 1,2-hydratase</fullName>
    </submittedName>
</protein>
<dbReference type="InterPro" id="IPR023374">
    <property type="entry name" value="AttH-like_dom_sf"/>
</dbReference>
<organism evidence="3 4">
    <name type="scientific">Candidatus Geothrix odensensis</name>
    <dbReference type="NCBI Taxonomy" id="2954440"/>
    <lineage>
        <taxon>Bacteria</taxon>
        <taxon>Pseudomonadati</taxon>
        <taxon>Acidobacteriota</taxon>
        <taxon>Holophagae</taxon>
        <taxon>Holophagales</taxon>
        <taxon>Holophagaceae</taxon>
        <taxon>Geothrix</taxon>
    </lineage>
</organism>
<evidence type="ECO:0000259" key="2">
    <source>
        <dbReference type="Pfam" id="PF07143"/>
    </source>
</evidence>
<sequence>MRTLLMALLTLAALAAPPPGPEAFAMARPGYAFTFPRDHGSHPAFRTEWWYFTGHLWTADGTRRFGYQLTFFRQASPPSPWKGLPAWRSDQLHLAHAALTDEAGRRILVDERLDRAGLLAGASETGLEVFQQDWTVAQDASGILQLHMTVRGATLDLTLKATTPPVIFGEDGVSRKGADPSAASHYITFPRLQAQGSLRLPEGDTLAVQGLGWMDHEFSSNQLSPDQVGWDWAGIQLRDGRSFMVYRLRRGDGSQDPFSTLAEVDARGRIRRSTGTFTLAAGGSWRSPASGATYPLPLRLEAWGESFSLVPILLDQELRTGRSTGITYWEGACRVLDGAGREVGEAYVELTGYAHSLKGRF</sequence>
<feature type="signal peptide" evidence="1">
    <location>
        <begin position="1"/>
        <end position="15"/>
    </location>
</feature>
<feature type="domain" description="AttH" evidence="2">
    <location>
        <begin position="47"/>
        <end position="220"/>
    </location>
</feature>